<evidence type="ECO:0000313" key="2">
    <source>
        <dbReference type="Proteomes" id="UP001595957"/>
    </source>
</evidence>
<reference evidence="2" key="1">
    <citation type="journal article" date="2019" name="Int. J. Syst. Evol. Microbiol.">
        <title>The Global Catalogue of Microorganisms (GCM) 10K type strain sequencing project: providing services to taxonomists for standard genome sequencing and annotation.</title>
        <authorList>
            <consortium name="The Broad Institute Genomics Platform"/>
            <consortium name="The Broad Institute Genome Sequencing Center for Infectious Disease"/>
            <person name="Wu L."/>
            <person name="Ma J."/>
        </authorList>
    </citation>
    <scope>NUCLEOTIDE SEQUENCE [LARGE SCALE GENOMIC DNA]</scope>
    <source>
        <strain evidence="2">NBRC 103632</strain>
    </source>
</reference>
<protein>
    <submittedName>
        <fullName evidence="1">Uncharacterized protein</fullName>
    </submittedName>
</protein>
<name>A0ABV9F2V2_9SPHN</name>
<keyword evidence="2" id="KW-1185">Reference proteome</keyword>
<dbReference type="Proteomes" id="UP001595957">
    <property type="component" value="Unassembled WGS sequence"/>
</dbReference>
<gene>
    <name evidence="1" type="ORF">ACFO3E_13305</name>
</gene>
<sequence>MVTQSGEQAALVIHEVSEAEVVADLKHWRTNIWPRHWPENVRMISANGLSLIGLDDEGNAYLNGKRLYTARRFAWQERVIAGLLALAAVGGAR</sequence>
<comment type="caution">
    <text evidence="1">The sequence shown here is derived from an EMBL/GenBank/DDBJ whole genome shotgun (WGS) entry which is preliminary data.</text>
</comment>
<evidence type="ECO:0000313" key="1">
    <source>
        <dbReference type="EMBL" id="MFC4595162.1"/>
    </source>
</evidence>
<organism evidence="1 2">
    <name type="scientific">Sphingobium tyrosinilyticum</name>
    <dbReference type="NCBI Taxonomy" id="2715436"/>
    <lineage>
        <taxon>Bacteria</taxon>
        <taxon>Pseudomonadati</taxon>
        <taxon>Pseudomonadota</taxon>
        <taxon>Alphaproteobacteria</taxon>
        <taxon>Sphingomonadales</taxon>
        <taxon>Sphingomonadaceae</taxon>
        <taxon>Sphingobium</taxon>
    </lineage>
</organism>
<dbReference type="RefSeq" id="WP_380805381.1">
    <property type="nucleotide sequence ID" value="NZ_JBHSFZ010000029.1"/>
</dbReference>
<proteinExistence type="predicted"/>
<accession>A0ABV9F2V2</accession>
<dbReference type="EMBL" id="JBHSFZ010000029">
    <property type="protein sequence ID" value="MFC4595162.1"/>
    <property type="molecule type" value="Genomic_DNA"/>
</dbReference>